<keyword evidence="2" id="KW-1185">Reference proteome</keyword>
<name>A0AAV9J2M0_CYACA</name>
<protein>
    <submittedName>
        <fullName evidence="1">Uncharacterized protein</fullName>
    </submittedName>
</protein>
<evidence type="ECO:0000313" key="1">
    <source>
        <dbReference type="EMBL" id="KAK4538615.1"/>
    </source>
</evidence>
<sequence length="235" mass="27456">MRYSVWLRLHRLMRSNGMHNAARVGEDVVVKTRAQYKVEWGEQVAAGSERALYRDQVRQLREAEARCDAAWALEVAAKRRWHERARKAADYKSKLRTDGQALPPAAQHWLRPLGERTVQRVGGDWEVRLRLQRPYARALRGIDAFDRVWLLEWRRVCEAEPHGRLTLRLHSLERVERRHEDDVCLVLRACRADRACTDDGEVQVVDIKPYLPYADSLTRVLQQSEVEDASRDGER</sequence>
<dbReference type="EMBL" id="JANCYW010000019">
    <property type="protein sequence ID" value="KAK4538615.1"/>
    <property type="molecule type" value="Genomic_DNA"/>
</dbReference>
<comment type="caution">
    <text evidence="1">The sequence shown here is derived from an EMBL/GenBank/DDBJ whole genome shotgun (WGS) entry which is preliminary data.</text>
</comment>
<accession>A0AAV9J2M0</accession>
<proteinExistence type="predicted"/>
<dbReference type="InterPro" id="IPR036413">
    <property type="entry name" value="YaeB-like_sf"/>
</dbReference>
<reference evidence="1 2" key="1">
    <citation type="submission" date="2022-07" db="EMBL/GenBank/DDBJ databases">
        <title>Genome-wide signatures of adaptation to extreme environments.</title>
        <authorList>
            <person name="Cho C.H."/>
            <person name="Yoon H.S."/>
        </authorList>
    </citation>
    <scope>NUCLEOTIDE SEQUENCE [LARGE SCALE GENOMIC DNA]</scope>
    <source>
        <strain evidence="1 2">DBV 063 E5</strain>
    </source>
</reference>
<evidence type="ECO:0000313" key="2">
    <source>
        <dbReference type="Proteomes" id="UP001301350"/>
    </source>
</evidence>
<gene>
    <name evidence="1" type="ORF">CDCA_CDCA19G4640</name>
</gene>
<dbReference type="Proteomes" id="UP001301350">
    <property type="component" value="Unassembled WGS sequence"/>
</dbReference>
<dbReference type="SUPFAM" id="SSF118196">
    <property type="entry name" value="YaeB-like"/>
    <property type="match status" value="1"/>
</dbReference>
<dbReference type="AlphaFoldDB" id="A0AAV9J2M0"/>
<organism evidence="1 2">
    <name type="scientific">Cyanidium caldarium</name>
    <name type="common">Red alga</name>
    <dbReference type="NCBI Taxonomy" id="2771"/>
    <lineage>
        <taxon>Eukaryota</taxon>
        <taxon>Rhodophyta</taxon>
        <taxon>Bangiophyceae</taxon>
        <taxon>Cyanidiales</taxon>
        <taxon>Cyanidiaceae</taxon>
        <taxon>Cyanidium</taxon>
    </lineage>
</organism>